<dbReference type="EMBL" id="JACSPZ010000002">
    <property type="protein sequence ID" value="MBD8035892.1"/>
    <property type="molecule type" value="Genomic_DNA"/>
</dbReference>
<keyword evidence="2" id="KW-1185">Reference proteome</keyword>
<dbReference type="Proteomes" id="UP000619101">
    <property type="component" value="Unassembled WGS sequence"/>
</dbReference>
<dbReference type="RefSeq" id="WP_191698865.1">
    <property type="nucleotide sequence ID" value="NZ_JACSPZ010000002.1"/>
</dbReference>
<evidence type="ECO:0000313" key="1">
    <source>
        <dbReference type="EMBL" id="MBD8035892.1"/>
    </source>
</evidence>
<reference evidence="1 2" key="1">
    <citation type="submission" date="2020-08" db="EMBL/GenBank/DDBJ databases">
        <title>A Genomic Blueprint of the Chicken Gut Microbiome.</title>
        <authorList>
            <person name="Gilroy R."/>
            <person name="Ravi A."/>
            <person name="Getino M."/>
            <person name="Pursley I."/>
            <person name="Horton D.L."/>
            <person name="Alikhan N.-F."/>
            <person name="Baker D."/>
            <person name="Gharbi K."/>
            <person name="Hall N."/>
            <person name="Watson M."/>
            <person name="Adriaenssens E.M."/>
            <person name="Foster-Nyarko E."/>
            <person name="Jarju S."/>
            <person name="Secka A."/>
            <person name="Antonio M."/>
            <person name="Oren A."/>
            <person name="Chaudhuri R."/>
            <person name="La Ragione R.M."/>
            <person name="Hildebrand F."/>
            <person name="Pallen M.J."/>
        </authorList>
    </citation>
    <scope>NUCLEOTIDE SEQUENCE [LARGE SCALE GENOMIC DNA]</scope>
    <source>
        <strain evidence="1 2">A46</strain>
    </source>
</reference>
<evidence type="ECO:0000313" key="2">
    <source>
        <dbReference type="Proteomes" id="UP000619101"/>
    </source>
</evidence>
<gene>
    <name evidence="1" type="ORF">H9635_04005</name>
</gene>
<organism evidence="1 2">
    <name type="scientific">Solibacillus faecavium</name>
    <dbReference type="NCBI Taxonomy" id="2762221"/>
    <lineage>
        <taxon>Bacteria</taxon>
        <taxon>Bacillati</taxon>
        <taxon>Bacillota</taxon>
        <taxon>Bacilli</taxon>
        <taxon>Bacillales</taxon>
        <taxon>Caryophanaceae</taxon>
        <taxon>Solibacillus</taxon>
    </lineage>
</organism>
<proteinExistence type="predicted"/>
<protein>
    <submittedName>
        <fullName evidence="1">Chemotaxis protein CheY</fullName>
    </submittedName>
</protein>
<accession>A0ABR8XVC9</accession>
<name>A0ABR8XVC9_9BACL</name>
<comment type="caution">
    <text evidence="1">The sequence shown here is derived from an EMBL/GenBank/DDBJ whole genome shotgun (WGS) entry which is preliminary data.</text>
</comment>
<sequence>MTIAVVVNDEGIVTPIVEGTILRIIQKDHSIEDFRNPALDLTEGRRGATLRKAIEQGATTFIAPPETFCELSYKKAQEEQISFINIAANQSFAQVVEQVNSGEIQISKELPAEEVVPSAPAVQ</sequence>